<gene>
    <name evidence="7" type="ORF">Scep_019517</name>
</gene>
<evidence type="ECO:0000256" key="3">
    <source>
        <dbReference type="ARBA" id="ARBA00024186"/>
    </source>
</evidence>
<evidence type="ECO:0000256" key="2">
    <source>
        <dbReference type="ARBA" id="ARBA00023242"/>
    </source>
</evidence>
<comment type="subcellular location">
    <subcellularLocation>
        <location evidence="3">Nucleus lamina</location>
    </subcellularLocation>
</comment>
<feature type="compositionally biased region" description="Basic and acidic residues" evidence="6">
    <location>
        <begin position="208"/>
        <end position="218"/>
    </location>
</feature>
<dbReference type="PANTHER" id="PTHR31908:SF2">
    <property type="entry name" value="PROTEIN CROWDED NUCLEI 4"/>
    <property type="match status" value="1"/>
</dbReference>
<keyword evidence="1 5" id="KW-0175">Coiled coil</keyword>
<keyword evidence="2" id="KW-0539">Nucleus</keyword>
<evidence type="ECO:0000256" key="1">
    <source>
        <dbReference type="ARBA" id="ARBA00023054"/>
    </source>
</evidence>
<feature type="compositionally biased region" description="Basic and acidic residues" evidence="6">
    <location>
        <begin position="350"/>
        <end position="360"/>
    </location>
</feature>
<dbReference type="AlphaFoldDB" id="A0AAP0NM77"/>
<proteinExistence type="inferred from homology"/>
<name>A0AAP0NM77_9MAGN</name>
<comment type="similarity">
    <text evidence="4">Belongs to the CRWN family.</text>
</comment>
<comment type="caution">
    <text evidence="7">The sequence shown here is derived from an EMBL/GenBank/DDBJ whole genome shotgun (WGS) entry which is preliminary data.</text>
</comment>
<feature type="region of interest" description="Disordered" evidence="6">
    <location>
        <begin position="207"/>
        <end position="292"/>
    </location>
</feature>
<dbReference type="GO" id="GO:0005652">
    <property type="term" value="C:nuclear lamina"/>
    <property type="evidence" value="ECO:0007669"/>
    <property type="project" value="UniProtKB-SubCell"/>
</dbReference>
<evidence type="ECO:0000313" key="7">
    <source>
        <dbReference type="EMBL" id="KAK9111998.1"/>
    </source>
</evidence>
<feature type="compositionally biased region" description="Basic and acidic residues" evidence="6">
    <location>
        <begin position="227"/>
        <end position="244"/>
    </location>
</feature>
<evidence type="ECO:0000256" key="5">
    <source>
        <dbReference type="SAM" id="Coils"/>
    </source>
</evidence>
<reference evidence="7 8" key="1">
    <citation type="submission" date="2024-01" db="EMBL/GenBank/DDBJ databases">
        <title>Genome assemblies of Stephania.</title>
        <authorList>
            <person name="Yang L."/>
        </authorList>
    </citation>
    <scope>NUCLEOTIDE SEQUENCE [LARGE SCALE GENOMIC DNA]</scope>
    <source>
        <strain evidence="7">JXDWG</strain>
        <tissue evidence="7">Leaf</tissue>
    </source>
</reference>
<dbReference type="PANTHER" id="PTHR31908">
    <property type="entry name" value="PROTEIN CROWDED NUCLEI 4"/>
    <property type="match status" value="1"/>
</dbReference>
<sequence length="360" mass="40628">MGGGAGGAKRFIEELQSHREKLKEQRELLHADRERIDIQIQQLNHLEDLKTASERLDLIETQVENVKSLRKKPPPKKIFKSCTVARDIEFNLHKSKEDSSDCLALRVRSKEAQESFSPPVSTPFSWIKRCTEMIFKLSPDKLSYNHTEKSLRNALEESNYSQSHPEYSKGTSDIFEQQMLNEKNQFDKILSEVQPMKSIAEDPFTELRSADESAKIDECSLDPEPETDAKENHIFSHPEKELPARKKRANNHSSPNNIDGAPLEQKQKHKKRRQNSNALEVLSKNGASSCGTSSLTIAANERGLASSKDTPLHCDSSNNHELRDKILNGSVENTGESNGSKVGILSQEVQLERDENPECT</sequence>
<dbReference type="InterPro" id="IPR040418">
    <property type="entry name" value="CRWN"/>
</dbReference>
<keyword evidence="8" id="KW-1185">Reference proteome</keyword>
<feature type="coiled-coil region" evidence="5">
    <location>
        <begin position="8"/>
        <end position="69"/>
    </location>
</feature>
<feature type="compositionally biased region" description="Polar residues" evidence="6">
    <location>
        <begin position="330"/>
        <end position="340"/>
    </location>
</feature>
<dbReference type="Proteomes" id="UP001419268">
    <property type="component" value="Unassembled WGS sequence"/>
</dbReference>
<dbReference type="GO" id="GO:0006997">
    <property type="term" value="P:nucleus organization"/>
    <property type="evidence" value="ECO:0007669"/>
    <property type="project" value="InterPro"/>
</dbReference>
<accession>A0AAP0NM77</accession>
<feature type="region of interest" description="Disordered" evidence="6">
    <location>
        <begin position="328"/>
        <end position="360"/>
    </location>
</feature>
<organism evidence="7 8">
    <name type="scientific">Stephania cephalantha</name>
    <dbReference type="NCBI Taxonomy" id="152367"/>
    <lineage>
        <taxon>Eukaryota</taxon>
        <taxon>Viridiplantae</taxon>
        <taxon>Streptophyta</taxon>
        <taxon>Embryophyta</taxon>
        <taxon>Tracheophyta</taxon>
        <taxon>Spermatophyta</taxon>
        <taxon>Magnoliopsida</taxon>
        <taxon>Ranunculales</taxon>
        <taxon>Menispermaceae</taxon>
        <taxon>Menispermoideae</taxon>
        <taxon>Cissampelideae</taxon>
        <taxon>Stephania</taxon>
    </lineage>
</organism>
<protein>
    <submittedName>
        <fullName evidence="7">Uncharacterized protein</fullName>
    </submittedName>
</protein>
<evidence type="ECO:0000256" key="4">
    <source>
        <dbReference type="ARBA" id="ARBA00024208"/>
    </source>
</evidence>
<dbReference type="EMBL" id="JBBNAG010000008">
    <property type="protein sequence ID" value="KAK9111998.1"/>
    <property type="molecule type" value="Genomic_DNA"/>
</dbReference>
<evidence type="ECO:0000256" key="6">
    <source>
        <dbReference type="SAM" id="MobiDB-lite"/>
    </source>
</evidence>
<evidence type="ECO:0000313" key="8">
    <source>
        <dbReference type="Proteomes" id="UP001419268"/>
    </source>
</evidence>